<organism evidence="6 7">
    <name type="scientific">Carex littledalei</name>
    <dbReference type="NCBI Taxonomy" id="544730"/>
    <lineage>
        <taxon>Eukaryota</taxon>
        <taxon>Viridiplantae</taxon>
        <taxon>Streptophyta</taxon>
        <taxon>Embryophyta</taxon>
        <taxon>Tracheophyta</taxon>
        <taxon>Spermatophyta</taxon>
        <taxon>Magnoliopsida</taxon>
        <taxon>Liliopsida</taxon>
        <taxon>Poales</taxon>
        <taxon>Cyperaceae</taxon>
        <taxon>Cyperoideae</taxon>
        <taxon>Cariceae</taxon>
        <taxon>Carex</taxon>
        <taxon>Carex subgen. Euthyceras</taxon>
    </lineage>
</organism>
<dbReference type="EMBL" id="SWLB01000006">
    <property type="protein sequence ID" value="KAF3337786.1"/>
    <property type="molecule type" value="Genomic_DNA"/>
</dbReference>
<dbReference type="PANTHER" id="PTHR46338:SF21">
    <property type="entry name" value="OS02G0699900 PROTEIN"/>
    <property type="match status" value="1"/>
</dbReference>
<evidence type="ECO:0000256" key="4">
    <source>
        <dbReference type="ARBA" id="ARBA00023242"/>
    </source>
</evidence>
<proteinExistence type="predicted"/>
<evidence type="ECO:0000313" key="7">
    <source>
        <dbReference type="Proteomes" id="UP000623129"/>
    </source>
</evidence>
<dbReference type="Proteomes" id="UP000623129">
    <property type="component" value="Unassembled WGS sequence"/>
</dbReference>
<dbReference type="Gene3D" id="1.10.20.10">
    <property type="entry name" value="Histone, subunit A"/>
    <property type="match status" value="1"/>
</dbReference>
<dbReference type="InterPro" id="IPR006565">
    <property type="entry name" value="BTP"/>
</dbReference>
<sequence>MEPPASPDFYAAISTVSVAQICRSVGYTSARPSTLRALSDIAVRYLLSIGRLCAASAASHNRTDCNLLDLVLSLETLYSTRGFSGGSDPTRPLLESVVLKELMAFVRIVDEIPFAKPIMKERKMTSSSSSSRSFALMGKKVTMGHVPRWLPCFPDSWEAREKEEKGEENTIAVEVVNGCSENEKRLGFGFDRGLNLLEKREKIRFTIKFGSVSARGKRRRKNWDLAVD</sequence>
<keyword evidence="2" id="KW-0805">Transcription regulation</keyword>
<evidence type="ECO:0000259" key="5">
    <source>
        <dbReference type="SMART" id="SM00576"/>
    </source>
</evidence>
<dbReference type="AlphaFoldDB" id="A0A833REM5"/>
<dbReference type="InterPro" id="IPR037818">
    <property type="entry name" value="TAF8"/>
</dbReference>
<protein>
    <submittedName>
        <fullName evidence="6">Transcription initiation factor TFIID subunit 8-like protein</fullName>
    </submittedName>
</protein>
<dbReference type="SMART" id="SM00576">
    <property type="entry name" value="BTP"/>
    <property type="match status" value="1"/>
</dbReference>
<name>A0A833REM5_9POAL</name>
<dbReference type="Pfam" id="PF07524">
    <property type="entry name" value="Bromo_TP"/>
    <property type="match status" value="1"/>
</dbReference>
<keyword evidence="4" id="KW-0539">Nucleus</keyword>
<keyword evidence="3" id="KW-0804">Transcription</keyword>
<evidence type="ECO:0000256" key="3">
    <source>
        <dbReference type="ARBA" id="ARBA00023163"/>
    </source>
</evidence>
<dbReference type="GO" id="GO:0005669">
    <property type="term" value="C:transcription factor TFIID complex"/>
    <property type="evidence" value="ECO:0007669"/>
    <property type="project" value="InterPro"/>
</dbReference>
<keyword evidence="7" id="KW-1185">Reference proteome</keyword>
<comment type="caution">
    <text evidence="6">The sequence shown here is derived from an EMBL/GenBank/DDBJ whole genome shotgun (WGS) entry which is preliminary data.</text>
</comment>
<dbReference type="InterPro" id="IPR009072">
    <property type="entry name" value="Histone-fold"/>
</dbReference>
<accession>A0A833REM5</accession>
<dbReference type="OrthoDB" id="436852at2759"/>
<evidence type="ECO:0000313" key="6">
    <source>
        <dbReference type="EMBL" id="KAF3337786.1"/>
    </source>
</evidence>
<gene>
    <name evidence="6" type="ORF">FCM35_KLT18373</name>
</gene>
<evidence type="ECO:0000256" key="1">
    <source>
        <dbReference type="ARBA" id="ARBA00004123"/>
    </source>
</evidence>
<dbReference type="GO" id="GO:0046982">
    <property type="term" value="F:protein heterodimerization activity"/>
    <property type="evidence" value="ECO:0007669"/>
    <property type="project" value="InterPro"/>
</dbReference>
<evidence type="ECO:0000256" key="2">
    <source>
        <dbReference type="ARBA" id="ARBA00023015"/>
    </source>
</evidence>
<feature type="domain" description="Bromodomain associated" evidence="5">
    <location>
        <begin position="7"/>
        <end position="83"/>
    </location>
</feature>
<comment type="subcellular location">
    <subcellularLocation>
        <location evidence="1">Nucleus</location>
    </subcellularLocation>
</comment>
<reference evidence="6" key="1">
    <citation type="submission" date="2020-01" db="EMBL/GenBank/DDBJ databases">
        <title>Genome sequence of Kobresia littledalei, the first chromosome-level genome in the family Cyperaceae.</title>
        <authorList>
            <person name="Qu G."/>
        </authorList>
    </citation>
    <scope>NUCLEOTIDE SEQUENCE</scope>
    <source>
        <strain evidence="6">C.B.Clarke</strain>
        <tissue evidence="6">Leaf</tissue>
    </source>
</reference>
<dbReference type="PANTHER" id="PTHR46338">
    <property type="entry name" value="TRANSCRIPTION INITIATION FACTOR TFIID SUBUNIT 8"/>
    <property type="match status" value="1"/>
</dbReference>